<dbReference type="EMBL" id="JAEHOI010000006">
    <property type="protein sequence ID" value="MBK0421827.1"/>
    <property type="molecule type" value="Genomic_DNA"/>
</dbReference>
<reference evidence="11" key="1">
    <citation type="submission" date="2020-12" db="EMBL/GenBank/DDBJ databases">
        <title>Leucobacter sp. CAS2, isolated from Chromium sludge.</title>
        <authorList>
            <person name="Xu Z."/>
        </authorList>
    </citation>
    <scope>NUCLEOTIDE SEQUENCE</scope>
    <source>
        <strain evidence="11">CSA2</strain>
    </source>
</reference>
<feature type="transmembrane region" description="Helical" evidence="9">
    <location>
        <begin position="46"/>
        <end position="66"/>
    </location>
</feature>
<dbReference type="Gene3D" id="1.20.5.1930">
    <property type="match status" value="1"/>
</dbReference>
<dbReference type="PANTHER" id="PTHR24421:SF10">
    <property type="entry name" value="NITRATE_NITRITE SENSOR PROTEIN NARQ"/>
    <property type="match status" value="1"/>
</dbReference>
<dbReference type="AlphaFoldDB" id="A0A934QEH9"/>
<proteinExistence type="predicted"/>
<keyword evidence="8" id="KW-0902">Two-component regulatory system</keyword>
<keyword evidence="5" id="KW-0547">Nucleotide-binding</keyword>
<evidence type="ECO:0000313" key="12">
    <source>
        <dbReference type="Proteomes" id="UP000618733"/>
    </source>
</evidence>
<accession>A0A934QEH9</accession>
<name>A0A934QEH9_9MICO</name>
<evidence type="ECO:0000256" key="1">
    <source>
        <dbReference type="ARBA" id="ARBA00000085"/>
    </source>
</evidence>
<keyword evidence="3" id="KW-0597">Phosphoprotein</keyword>
<evidence type="ECO:0000259" key="10">
    <source>
        <dbReference type="Pfam" id="PF07730"/>
    </source>
</evidence>
<dbReference type="CDD" id="cd16917">
    <property type="entry name" value="HATPase_UhpB-NarQ-NarX-like"/>
    <property type="match status" value="1"/>
</dbReference>
<evidence type="ECO:0000256" key="5">
    <source>
        <dbReference type="ARBA" id="ARBA00022741"/>
    </source>
</evidence>
<feature type="domain" description="Signal transduction histidine kinase subgroup 3 dimerisation and phosphoacceptor" evidence="10">
    <location>
        <begin position="201"/>
        <end position="260"/>
    </location>
</feature>
<keyword evidence="9" id="KW-0472">Membrane</keyword>
<evidence type="ECO:0000256" key="7">
    <source>
        <dbReference type="ARBA" id="ARBA00022840"/>
    </source>
</evidence>
<comment type="catalytic activity">
    <reaction evidence="1">
        <text>ATP + protein L-histidine = ADP + protein N-phospho-L-histidine.</text>
        <dbReference type="EC" id="2.7.13.3"/>
    </reaction>
</comment>
<evidence type="ECO:0000256" key="3">
    <source>
        <dbReference type="ARBA" id="ARBA00022553"/>
    </source>
</evidence>
<gene>
    <name evidence="11" type="ORF">JD292_07045</name>
</gene>
<keyword evidence="6" id="KW-0418">Kinase</keyword>
<evidence type="ECO:0000256" key="2">
    <source>
        <dbReference type="ARBA" id="ARBA00012438"/>
    </source>
</evidence>
<keyword evidence="7" id="KW-0067">ATP-binding</keyword>
<feature type="transmembrane region" description="Helical" evidence="9">
    <location>
        <begin position="148"/>
        <end position="169"/>
    </location>
</feature>
<dbReference type="InterPro" id="IPR036890">
    <property type="entry name" value="HATPase_C_sf"/>
</dbReference>
<feature type="transmembrane region" description="Helical" evidence="9">
    <location>
        <begin position="120"/>
        <end position="142"/>
    </location>
</feature>
<protein>
    <recommendedName>
        <fullName evidence="2">histidine kinase</fullName>
        <ecNumber evidence="2">2.7.13.3</ecNumber>
    </recommendedName>
</protein>
<keyword evidence="4" id="KW-0808">Transferase</keyword>
<feature type="transmembrane region" description="Helical" evidence="9">
    <location>
        <begin position="96"/>
        <end position="113"/>
    </location>
</feature>
<keyword evidence="12" id="KW-1185">Reference proteome</keyword>
<dbReference type="GO" id="GO:0016020">
    <property type="term" value="C:membrane"/>
    <property type="evidence" value="ECO:0007669"/>
    <property type="project" value="InterPro"/>
</dbReference>
<comment type="caution">
    <text evidence="11">The sequence shown here is derived from an EMBL/GenBank/DDBJ whole genome shotgun (WGS) entry which is preliminary data.</text>
</comment>
<organism evidence="11 12">
    <name type="scientific">Leucobacter edaphi</name>
    <dbReference type="NCBI Taxonomy" id="2796472"/>
    <lineage>
        <taxon>Bacteria</taxon>
        <taxon>Bacillati</taxon>
        <taxon>Actinomycetota</taxon>
        <taxon>Actinomycetes</taxon>
        <taxon>Micrococcales</taxon>
        <taxon>Microbacteriaceae</taxon>
        <taxon>Leucobacter</taxon>
    </lineage>
</organism>
<dbReference type="EC" id="2.7.13.3" evidence="2"/>
<evidence type="ECO:0000256" key="6">
    <source>
        <dbReference type="ARBA" id="ARBA00022777"/>
    </source>
</evidence>
<evidence type="ECO:0000256" key="9">
    <source>
        <dbReference type="SAM" id="Phobius"/>
    </source>
</evidence>
<dbReference type="GO" id="GO:0000155">
    <property type="term" value="F:phosphorelay sensor kinase activity"/>
    <property type="evidence" value="ECO:0007669"/>
    <property type="project" value="InterPro"/>
</dbReference>
<dbReference type="GO" id="GO:0046983">
    <property type="term" value="F:protein dimerization activity"/>
    <property type="evidence" value="ECO:0007669"/>
    <property type="project" value="InterPro"/>
</dbReference>
<dbReference type="Gene3D" id="3.30.565.10">
    <property type="entry name" value="Histidine kinase-like ATPase, C-terminal domain"/>
    <property type="match status" value="1"/>
</dbReference>
<feature type="transmembrane region" description="Helical" evidence="9">
    <location>
        <begin position="12"/>
        <end position="34"/>
    </location>
</feature>
<evidence type="ECO:0000256" key="8">
    <source>
        <dbReference type="ARBA" id="ARBA00023012"/>
    </source>
</evidence>
<dbReference type="InterPro" id="IPR011712">
    <property type="entry name" value="Sig_transdc_His_kin_sub3_dim/P"/>
</dbReference>
<feature type="transmembrane region" description="Helical" evidence="9">
    <location>
        <begin position="73"/>
        <end position="90"/>
    </location>
</feature>
<dbReference type="InterPro" id="IPR050482">
    <property type="entry name" value="Sensor_HK_TwoCompSys"/>
</dbReference>
<dbReference type="GO" id="GO:0005524">
    <property type="term" value="F:ATP binding"/>
    <property type="evidence" value="ECO:0007669"/>
    <property type="project" value="UniProtKB-KW"/>
</dbReference>
<keyword evidence="9" id="KW-1133">Transmembrane helix</keyword>
<dbReference type="Pfam" id="PF07730">
    <property type="entry name" value="HisKA_3"/>
    <property type="match status" value="1"/>
</dbReference>
<dbReference type="PANTHER" id="PTHR24421">
    <property type="entry name" value="NITRATE/NITRITE SENSOR PROTEIN NARX-RELATED"/>
    <property type="match status" value="1"/>
</dbReference>
<sequence>MTQPAPAQTRRGRLVVVATVGGLSALTGALYLWALTAIPSSEPIATPAQLGFLVANIAAAGLLWWHREFPVRVYLAVLAVYILSALASGYAGNGGLTLALWFCVFALTAYAPIPRAAAWIGVGWALCAALKVALAVRAGISITAPEVALAMIADVGFFFIACAALGLGFRFQAKRARDAEEHSRIVEAHARAVHAEAVANERNRLARDLHDLAAHELMDALLAVRVLRVDGADPVLAEIEEKTARALANMRTVVRTLRGAEDGAGTPTGDGLPLGDAAAAALAELADSRGARITSVIAVAEPVSDAAASTVLSVLRECVLNADRHAAGVPVTVDLRSAAGEVALTVRNALVPHPGPSTEGTGYGLIGAAERARLVGGSFHAGPVSGGHWSAELRLPGATTEPRTETRS</sequence>
<dbReference type="Proteomes" id="UP000618733">
    <property type="component" value="Unassembled WGS sequence"/>
</dbReference>
<dbReference type="SUPFAM" id="SSF55874">
    <property type="entry name" value="ATPase domain of HSP90 chaperone/DNA topoisomerase II/histidine kinase"/>
    <property type="match status" value="1"/>
</dbReference>
<keyword evidence="9" id="KW-0812">Transmembrane</keyword>
<evidence type="ECO:0000256" key="4">
    <source>
        <dbReference type="ARBA" id="ARBA00022679"/>
    </source>
</evidence>
<evidence type="ECO:0000313" key="11">
    <source>
        <dbReference type="EMBL" id="MBK0421827.1"/>
    </source>
</evidence>
<dbReference type="RefSeq" id="WP_200132042.1">
    <property type="nucleotide sequence ID" value="NZ_JAEHOI010000006.1"/>
</dbReference>